<evidence type="ECO:0000256" key="2">
    <source>
        <dbReference type="ARBA" id="ARBA00022490"/>
    </source>
</evidence>
<sequence length="213" mass="22646">MTTNVPSSPLHSPPPSPLRVLRAEPVPEALLRGLHQRLEHGAAAAGLLDVAYTTVGTPVGVLLLAATEEGLVRVAYAREDHEAVLQDLARRVSPRVLRAPARLASAVRQLEEYFAGTRTRFDLPLDRSLSHGFRRLVQEHLPEIGYGRTESYGAVARSVGRPQAVRAVGTACATNPLPVVVPCHRVLRGDGGLGGYIGGPEAKAALLELEAAA</sequence>
<dbReference type="NCBIfam" id="TIGR00589">
    <property type="entry name" value="ogt"/>
    <property type="match status" value="1"/>
</dbReference>
<dbReference type="InterPro" id="IPR014048">
    <property type="entry name" value="MethylDNA_cys_MeTrfase_DNA-bd"/>
</dbReference>
<reference evidence="11 12" key="1">
    <citation type="journal article" date="2019" name="Int. J. Syst. Evol. Microbiol.">
        <title>The Global Catalogue of Microorganisms (GCM) 10K type strain sequencing project: providing services to taxonomists for standard genome sequencing and annotation.</title>
        <authorList>
            <consortium name="The Broad Institute Genomics Platform"/>
            <consortium name="The Broad Institute Genome Sequencing Center for Infectious Disease"/>
            <person name="Wu L."/>
            <person name="Ma J."/>
        </authorList>
    </citation>
    <scope>NUCLEOTIDE SEQUENCE [LARGE SCALE GENOMIC DNA]</scope>
    <source>
        <strain evidence="11 12">JCM 14735</strain>
    </source>
</reference>
<evidence type="ECO:0000256" key="7">
    <source>
        <dbReference type="ARBA" id="ARBA00049348"/>
    </source>
</evidence>
<dbReference type="Pfam" id="PF01035">
    <property type="entry name" value="DNA_binding_1"/>
    <property type="match status" value="1"/>
</dbReference>
<dbReference type="RefSeq" id="WP_344120805.1">
    <property type="nucleotide sequence ID" value="NZ_BAAAOA010000014.1"/>
</dbReference>
<dbReference type="Proteomes" id="UP001501204">
    <property type="component" value="Unassembled WGS sequence"/>
</dbReference>
<comment type="similarity">
    <text evidence="8">Belongs to the MGMT family.</text>
</comment>
<protein>
    <recommendedName>
        <fullName evidence="8">Methylated-DNA--protein-cysteine methyltransferase</fullName>
        <ecNumber evidence="8">2.1.1.63</ecNumber>
    </recommendedName>
    <alternativeName>
        <fullName evidence="8">6-O-methylguanine-DNA methyltransferase</fullName>
        <shortName evidence="8">MGMT</shortName>
    </alternativeName>
    <alternativeName>
        <fullName evidence="8">O-6-methylguanine-DNA-alkyltransferase</fullName>
    </alternativeName>
</protein>
<evidence type="ECO:0000313" key="12">
    <source>
        <dbReference type="Proteomes" id="UP001501204"/>
    </source>
</evidence>
<dbReference type="InterPro" id="IPR008332">
    <property type="entry name" value="MethylG_MeTrfase_N"/>
</dbReference>
<evidence type="ECO:0000256" key="4">
    <source>
        <dbReference type="ARBA" id="ARBA00022679"/>
    </source>
</evidence>
<comment type="catalytic activity">
    <reaction evidence="1 8">
        <text>a 4-O-methyl-thymidine in DNA + L-cysteinyl-[protein] = a thymidine in DNA + S-methyl-L-cysteinyl-[protein]</text>
        <dbReference type="Rhea" id="RHEA:53428"/>
        <dbReference type="Rhea" id="RHEA-COMP:10131"/>
        <dbReference type="Rhea" id="RHEA-COMP:10132"/>
        <dbReference type="Rhea" id="RHEA-COMP:13555"/>
        <dbReference type="Rhea" id="RHEA-COMP:13556"/>
        <dbReference type="ChEBI" id="CHEBI:29950"/>
        <dbReference type="ChEBI" id="CHEBI:82612"/>
        <dbReference type="ChEBI" id="CHEBI:137386"/>
        <dbReference type="ChEBI" id="CHEBI:137387"/>
        <dbReference type="EC" id="2.1.1.63"/>
    </reaction>
</comment>
<comment type="miscellaneous">
    <text evidence="8">This enzyme catalyzes only one turnover and therefore is not strictly catalytic. According to one definition, an enzyme is a biocatalyst that acts repeatedly and over many reaction cycles.</text>
</comment>
<keyword evidence="4 8" id="KW-0808">Transferase</keyword>
<evidence type="ECO:0000256" key="1">
    <source>
        <dbReference type="ARBA" id="ARBA00001286"/>
    </source>
</evidence>
<keyword evidence="5 8" id="KW-0227">DNA damage</keyword>
<proteinExistence type="inferred from homology"/>
<dbReference type="PROSITE" id="PS00374">
    <property type="entry name" value="MGMT"/>
    <property type="match status" value="1"/>
</dbReference>
<organism evidence="11 12">
    <name type="scientific">Kocuria aegyptia</name>
    <dbReference type="NCBI Taxonomy" id="330943"/>
    <lineage>
        <taxon>Bacteria</taxon>
        <taxon>Bacillati</taxon>
        <taxon>Actinomycetota</taxon>
        <taxon>Actinomycetes</taxon>
        <taxon>Micrococcales</taxon>
        <taxon>Micrococcaceae</taxon>
        <taxon>Kocuria</taxon>
    </lineage>
</organism>
<dbReference type="HAMAP" id="MF_00772">
    <property type="entry name" value="OGT"/>
    <property type="match status" value="1"/>
</dbReference>
<name>A0ABN2KFH3_9MICC</name>
<dbReference type="InterPro" id="IPR036631">
    <property type="entry name" value="MGMT_N_sf"/>
</dbReference>
<keyword evidence="6 8" id="KW-0234">DNA repair</keyword>
<dbReference type="EMBL" id="BAAAOA010000014">
    <property type="protein sequence ID" value="GAA1754835.1"/>
    <property type="molecule type" value="Genomic_DNA"/>
</dbReference>
<evidence type="ECO:0000259" key="10">
    <source>
        <dbReference type="Pfam" id="PF02870"/>
    </source>
</evidence>
<dbReference type="SUPFAM" id="SSF46767">
    <property type="entry name" value="Methylated DNA-protein cysteine methyltransferase, C-terminal domain"/>
    <property type="match status" value="1"/>
</dbReference>
<comment type="caution">
    <text evidence="11">The sequence shown here is derived from an EMBL/GenBank/DDBJ whole genome shotgun (WGS) entry which is preliminary data.</text>
</comment>
<evidence type="ECO:0000259" key="9">
    <source>
        <dbReference type="Pfam" id="PF01035"/>
    </source>
</evidence>
<evidence type="ECO:0000256" key="6">
    <source>
        <dbReference type="ARBA" id="ARBA00023204"/>
    </source>
</evidence>
<comment type="catalytic activity">
    <reaction evidence="7 8">
        <text>a 6-O-methyl-2'-deoxyguanosine in DNA + L-cysteinyl-[protein] = S-methyl-L-cysteinyl-[protein] + a 2'-deoxyguanosine in DNA</text>
        <dbReference type="Rhea" id="RHEA:24000"/>
        <dbReference type="Rhea" id="RHEA-COMP:10131"/>
        <dbReference type="Rhea" id="RHEA-COMP:10132"/>
        <dbReference type="Rhea" id="RHEA-COMP:11367"/>
        <dbReference type="Rhea" id="RHEA-COMP:11368"/>
        <dbReference type="ChEBI" id="CHEBI:29950"/>
        <dbReference type="ChEBI" id="CHEBI:82612"/>
        <dbReference type="ChEBI" id="CHEBI:85445"/>
        <dbReference type="ChEBI" id="CHEBI:85448"/>
        <dbReference type="EC" id="2.1.1.63"/>
    </reaction>
</comment>
<dbReference type="InterPro" id="IPR036388">
    <property type="entry name" value="WH-like_DNA-bd_sf"/>
</dbReference>
<dbReference type="EC" id="2.1.1.63" evidence="8"/>
<dbReference type="CDD" id="cd06445">
    <property type="entry name" value="ATase"/>
    <property type="match status" value="1"/>
</dbReference>
<evidence type="ECO:0000313" key="11">
    <source>
        <dbReference type="EMBL" id="GAA1754835.1"/>
    </source>
</evidence>
<feature type="domain" description="Methylated-DNA-[protein]-cysteine S-methyltransferase DNA binding" evidence="9">
    <location>
        <begin position="133"/>
        <end position="211"/>
    </location>
</feature>
<dbReference type="SUPFAM" id="SSF53155">
    <property type="entry name" value="Methylated DNA-protein cysteine methyltransferase domain"/>
    <property type="match status" value="1"/>
</dbReference>
<dbReference type="Gene3D" id="3.30.160.70">
    <property type="entry name" value="Methylated DNA-protein cysteine methyltransferase domain"/>
    <property type="match status" value="1"/>
</dbReference>
<dbReference type="Gene3D" id="1.10.10.10">
    <property type="entry name" value="Winged helix-like DNA-binding domain superfamily/Winged helix DNA-binding domain"/>
    <property type="match status" value="1"/>
</dbReference>
<dbReference type="PANTHER" id="PTHR10815:SF5">
    <property type="entry name" value="METHYLATED-DNA--PROTEIN-CYSTEINE METHYLTRANSFERASE"/>
    <property type="match status" value="1"/>
</dbReference>
<evidence type="ECO:0000256" key="3">
    <source>
        <dbReference type="ARBA" id="ARBA00022603"/>
    </source>
</evidence>
<dbReference type="Pfam" id="PF02870">
    <property type="entry name" value="Methyltransf_1N"/>
    <property type="match status" value="1"/>
</dbReference>
<keyword evidence="12" id="KW-1185">Reference proteome</keyword>
<dbReference type="PANTHER" id="PTHR10815">
    <property type="entry name" value="METHYLATED-DNA--PROTEIN-CYSTEINE METHYLTRANSFERASE"/>
    <property type="match status" value="1"/>
</dbReference>
<dbReference type="InterPro" id="IPR001497">
    <property type="entry name" value="MethylDNA_cys_MeTrfase_AS"/>
</dbReference>
<comment type="subcellular location">
    <subcellularLocation>
        <location evidence="8">Cytoplasm</location>
    </subcellularLocation>
</comment>
<keyword evidence="3 8" id="KW-0489">Methyltransferase</keyword>
<evidence type="ECO:0000256" key="8">
    <source>
        <dbReference type="HAMAP-Rule" id="MF_00772"/>
    </source>
</evidence>
<dbReference type="InterPro" id="IPR036217">
    <property type="entry name" value="MethylDNA_cys_MeTrfase_DNAb"/>
</dbReference>
<evidence type="ECO:0000256" key="5">
    <source>
        <dbReference type="ARBA" id="ARBA00022763"/>
    </source>
</evidence>
<comment type="function">
    <text evidence="8">Involved in the cellular defense against the biological effects of O6-methylguanine (O6-MeG) and O4-methylthymine (O4-MeT) in DNA. Repairs the methylated nucleobase in DNA by stoichiometrically transferring the methyl group to a cysteine residue in the enzyme. This is a suicide reaction: the enzyme is irreversibly inactivated.</text>
</comment>
<gene>
    <name evidence="11" type="ORF">GCM10009767_12680</name>
</gene>
<accession>A0ABN2KFH3</accession>
<feature type="domain" description="Methylguanine DNA methyltransferase ribonuclease-like" evidence="10">
    <location>
        <begin position="51"/>
        <end position="126"/>
    </location>
</feature>
<feature type="active site" description="Nucleophile; methyl group acceptor" evidence="8">
    <location>
        <position position="183"/>
    </location>
</feature>
<keyword evidence="2 8" id="KW-0963">Cytoplasm</keyword>
<dbReference type="InterPro" id="IPR023546">
    <property type="entry name" value="MGMT"/>
</dbReference>